<sequence length="864" mass="89381">MQCMRRFTSLLSTFILTAGALAVPVAVLPRTIAQNAEPTITTKAIAGIDSRASKDPLALAAVSEESADLAPDAAPEQAGRLTALTAQVQTGNFMVAGVTWDGAAEVTQVALRLRENESWGSWTNLPVSDDDSDTSGGADPARHGTEPLTSAGATGYQVRVMTADGIAPSNLQIELIDPHVTQADAAVVADATGAAAQAADSRDVLQPQVITRSQWGANEKLGGAWNATSNGVKSIYIHHTAGANSYTEAQAPALVRGIYTYHTSGMKWADIGYQFLVDKFGNIYQGRRTAVYDTPIGAQAGGYNTGTIGISAMGNYETVQPTSALMTSITRVVAWKAYQYGIDPTAKTKLTTGTSSKSTTRAAFGQKVTVRTVQGHRDTNYTSCPGKYLYTKLAQIRSDAKELMDEATISSGTPIDDAPAPVGISASAATTPVQWAASATYKWKPVTGASSYQIVTQGSSSYRSGYPSNSTWTVYKSVKGTSASVKIASTATKVIGVRAIDKDGRRGPIRVLATSSRPVLAGSILRSSGWKKVKSSKYWGKSALRSTSAGRTLRVKSIKSARYVVLRGVRGAGAGTVRVSLGGWSKTVNLASGTASKKASIVIKLDKARSGTLTIKTLSKKKVYISGIGLGRTKRATVAARLAIPTAPAAAVVPAAGYLRSGKQTVSWPASAGATSYVVYVRRLTAKGTELGSWQSSSTTKKQAEIALDPGEFAQVAVLARNAQGTSAAAQIVSVARSVDLSLATLSGGWSVSPGADGTLVLGSKSAAGTAQLPTTAGVTGLAIEYADTPESGDGAEPGADATATRQGVVTVRDTKGRLALVDVGSQGGDGPGTITFSRPAVGAVSLTTDADAIVSLRAVAPLR</sequence>
<protein>
    <submittedName>
        <fullName evidence="6">N-acetylmuramoyl-L-alanine amidase</fullName>
    </submittedName>
</protein>
<evidence type="ECO:0000256" key="2">
    <source>
        <dbReference type="SAM" id="MobiDB-lite"/>
    </source>
</evidence>
<feature type="chain" id="PRO_5039232160" evidence="3">
    <location>
        <begin position="23"/>
        <end position="864"/>
    </location>
</feature>
<dbReference type="CDD" id="cd06583">
    <property type="entry name" value="PGRP"/>
    <property type="match status" value="1"/>
</dbReference>
<keyword evidence="7" id="KW-1185">Reference proteome</keyword>
<dbReference type="InterPro" id="IPR002502">
    <property type="entry name" value="Amidase_domain"/>
</dbReference>
<dbReference type="InterPro" id="IPR006619">
    <property type="entry name" value="PGRP_domain_met/bac"/>
</dbReference>
<dbReference type="SMART" id="SM00701">
    <property type="entry name" value="PGRP"/>
    <property type="match status" value="1"/>
</dbReference>
<keyword evidence="3" id="KW-0732">Signal</keyword>
<dbReference type="Pfam" id="PF01510">
    <property type="entry name" value="Amidase_2"/>
    <property type="match status" value="1"/>
</dbReference>
<comment type="similarity">
    <text evidence="1">Belongs to the N-acetylmuramoyl-L-alanine amidase 2 family.</text>
</comment>
<feature type="domain" description="N-acetylmuramoyl-L-alanine amidase" evidence="4">
    <location>
        <begin position="222"/>
        <end position="386"/>
    </location>
</feature>
<reference evidence="6 7" key="1">
    <citation type="submission" date="2019-06" db="EMBL/GenBank/DDBJ databases">
        <title>Sequencing the genomes of 1000 actinobacteria strains.</title>
        <authorList>
            <person name="Klenk H.-P."/>
        </authorList>
    </citation>
    <scope>NUCLEOTIDE SEQUENCE [LARGE SCALE GENOMIC DNA]</scope>
    <source>
        <strain evidence="6 7">DSM 10596</strain>
    </source>
</reference>
<dbReference type="PANTHER" id="PTHR11022">
    <property type="entry name" value="PEPTIDOGLYCAN RECOGNITION PROTEIN"/>
    <property type="match status" value="1"/>
</dbReference>
<accession>A0A542SNJ3</accession>
<evidence type="ECO:0000259" key="4">
    <source>
        <dbReference type="SMART" id="SM00644"/>
    </source>
</evidence>
<dbReference type="GO" id="GO:0008270">
    <property type="term" value="F:zinc ion binding"/>
    <property type="evidence" value="ECO:0007669"/>
    <property type="project" value="InterPro"/>
</dbReference>
<feature type="region of interest" description="Disordered" evidence="2">
    <location>
        <begin position="121"/>
        <end position="150"/>
    </location>
</feature>
<feature type="signal peptide" evidence="3">
    <location>
        <begin position="1"/>
        <end position="22"/>
    </location>
</feature>
<name>A0A542SNJ3_9MICO</name>
<comment type="caution">
    <text evidence="6">The sequence shown here is derived from an EMBL/GenBank/DDBJ whole genome shotgun (WGS) entry which is preliminary data.</text>
</comment>
<evidence type="ECO:0000259" key="5">
    <source>
        <dbReference type="SMART" id="SM00701"/>
    </source>
</evidence>
<dbReference type="SMART" id="SM00644">
    <property type="entry name" value="Ami_2"/>
    <property type="match status" value="1"/>
</dbReference>
<dbReference type="InterPro" id="IPR036505">
    <property type="entry name" value="Amidase/PGRP_sf"/>
</dbReference>
<dbReference type="Proteomes" id="UP000316181">
    <property type="component" value="Unassembled WGS sequence"/>
</dbReference>
<dbReference type="Gene3D" id="3.40.80.10">
    <property type="entry name" value="Peptidoglycan recognition protein-like"/>
    <property type="match status" value="1"/>
</dbReference>
<organism evidence="6 7">
    <name type="scientific">Rarobacter incanus</name>
    <dbReference type="NCBI Taxonomy" id="153494"/>
    <lineage>
        <taxon>Bacteria</taxon>
        <taxon>Bacillati</taxon>
        <taxon>Actinomycetota</taxon>
        <taxon>Actinomycetes</taxon>
        <taxon>Micrococcales</taxon>
        <taxon>Rarobacteraceae</taxon>
        <taxon>Rarobacter</taxon>
    </lineage>
</organism>
<evidence type="ECO:0000256" key="3">
    <source>
        <dbReference type="SAM" id="SignalP"/>
    </source>
</evidence>
<dbReference type="AlphaFoldDB" id="A0A542SNJ3"/>
<dbReference type="PANTHER" id="PTHR11022:SF41">
    <property type="entry name" value="PEPTIDOGLYCAN-RECOGNITION PROTEIN LC-RELATED"/>
    <property type="match status" value="1"/>
</dbReference>
<evidence type="ECO:0000313" key="7">
    <source>
        <dbReference type="Proteomes" id="UP000316181"/>
    </source>
</evidence>
<proteinExistence type="inferred from homology"/>
<dbReference type="EMBL" id="VFNV01000001">
    <property type="protein sequence ID" value="TQK76216.1"/>
    <property type="molecule type" value="Genomic_DNA"/>
</dbReference>
<evidence type="ECO:0000256" key="1">
    <source>
        <dbReference type="ARBA" id="ARBA00007553"/>
    </source>
</evidence>
<gene>
    <name evidence="6" type="ORF">FB389_0876</name>
</gene>
<dbReference type="GO" id="GO:0009253">
    <property type="term" value="P:peptidoglycan catabolic process"/>
    <property type="evidence" value="ECO:0007669"/>
    <property type="project" value="InterPro"/>
</dbReference>
<dbReference type="SUPFAM" id="SSF55846">
    <property type="entry name" value="N-acetylmuramoyl-L-alanine amidase-like"/>
    <property type="match status" value="1"/>
</dbReference>
<evidence type="ECO:0000313" key="6">
    <source>
        <dbReference type="EMBL" id="TQK76216.1"/>
    </source>
</evidence>
<dbReference type="InterPro" id="IPR015510">
    <property type="entry name" value="PGRP"/>
</dbReference>
<dbReference type="GO" id="GO:0008745">
    <property type="term" value="F:N-acetylmuramoyl-L-alanine amidase activity"/>
    <property type="evidence" value="ECO:0007669"/>
    <property type="project" value="InterPro"/>
</dbReference>
<feature type="domain" description="Peptidoglycan recognition protein family" evidence="5">
    <location>
        <begin position="207"/>
        <end position="355"/>
    </location>
</feature>